<evidence type="ECO:0000256" key="4">
    <source>
        <dbReference type="ARBA" id="ARBA00023163"/>
    </source>
</evidence>
<organism evidence="8 9">
    <name type="scientific">Ensete ventricosum</name>
    <name type="common">Abyssinian banana</name>
    <name type="synonym">Musa ensete</name>
    <dbReference type="NCBI Taxonomy" id="4639"/>
    <lineage>
        <taxon>Eukaryota</taxon>
        <taxon>Viridiplantae</taxon>
        <taxon>Streptophyta</taxon>
        <taxon>Embryophyta</taxon>
        <taxon>Tracheophyta</taxon>
        <taxon>Spermatophyta</taxon>
        <taxon>Magnoliopsida</taxon>
        <taxon>Liliopsida</taxon>
        <taxon>Zingiberales</taxon>
        <taxon>Musaceae</taxon>
        <taxon>Ensete</taxon>
    </lineage>
</organism>
<comment type="caution">
    <text evidence="8">The sequence shown here is derived from an EMBL/GenBank/DDBJ whole genome shotgun (WGS) entry which is preliminary data.</text>
</comment>
<dbReference type="InterPro" id="IPR011598">
    <property type="entry name" value="bHLH_dom"/>
</dbReference>
<sequence>MGEFAPILLPFVEMDPDLELMRQLAELVGCVTESPSMGLMDYADDYYLPHQPYFSVPFTEDSSGVPPEGQMPVPEPQPVGPTEEQSHGARKRKAIAAPDTSSVNRADLCLVTRRKKNGSESGKTHKSNSKEVVHVRARRGEAIDSHSLAERVRRKKINERMRCLQDLVPGCYKTMGMAGVLDEIINYVQSLQNQVEFLSMRLSAASSFRDYGMGVEAIETNQAEANEACPRGREGGEGAIWGLLQ</sequence>
<reference evidence="8 9" key="1">
    <citation type="submission" date="2022-12" db="EMBL/GenBank/DDBJ databases">
        <title>Chromosome-scale assembly of the Ensete ventricosum genome.</title>
        <authorList>
            <person name="Dussert Y."/>
            <person name="Stocks J."/>
            <person name="Wendawek A."/>
            <person name="Woldeyes F."/>
            <person name="Nichols R.A."/>
            <person name="Borrell J.S."/>
        </authorList>
    </citation>
    <scope>NUCLEOTIDE SEQUENCE [LARGE SCALE GENOMIC DNA]</scope>
    <source>
        <strain evidence="9">cv. Maze</strain>
        <tissue evidence="8">Seeds</tissue>
    </source>
</reference>
<name>A0AAV8PT41_ENSVE</name>
<protein>
    <recommendedName>
        <fullName evidence="7">BHLH domain-containing protein</fullName>
    </recommendedName>
</protein>
<dbReference type="PROSITE" id="PS50888">
    <property type="entry name" value="BHLH"/>
    <property type="match status" value="1"/>
</dbReference>
<keyword evidence="9" id="KW-1185">Reference proteome</keyword>
<evidence type="ECO:0000313" key="9">
    <source>
        <dbReference type="Proteomes" id="UP001222027"/>
    </source>
</evidence>
<evidence type="ECO:0000256" key="1">
    <source>
        <dbReference type="ARBA" id="ARBA00004123"/>
    </source>
</evidence>
<evidence type="ECO:0000313" key="8">
    <source>
        <dbReference type="EMBL" id="KAJ8457980.1"/>
    </source>
</evidence>
<dbReference type="GO" id="GO:0046983">
    <property type="term" value="F:protein dimerization activity"/>
    <property type="evidence" value="ECO:0007669"/>
    <property type="project" value="InterPro"/>
</dbReference>
<accession>A0AAV8PT41</accession>
<gene>
    <name evidence="8" type="ORF">OPV22_030906</name>
</gene>
<feature type="domain" description="BHLH" evidence="7">
    <location>
        <begin position="141"/>
        <end position="191"/>
    </location>
</feature>
<dbReference type="PANTHER" id="PTHR12565">
    <property type="entry name" value="STEROL REGULATORY ELEMENT-BINDING PROTEIN"/>
    <property type="match status" value="1"/>
</dbReference>
<comment type="similarity">
    <text evidence="2">Belongs to the bHLH protein family.</text>
</comment>
<dbReference type="AlphaFoldDB" id="A0AAV8PT41"/>
<proteinExistence type="inferred from homology"/>
<dbReference type="InterPro" id="IPR024097">
    <property type="entry name" value="bHLH_ZIP_TF"/>
</dbReference>
<evidence type="ECO:0000256" key="6">
    <source>
        <dbReference type="SAM" id="MobiDB-lite"/>
    </source>
</evidence>
<feature type="region of interest" description="Disordered" evidence="6">
    <location>
        <begin position="59"/>
        <end position="97"/>
    </location>
</feature>
<dbReference type="SUPFAM" id="SSF47459">
    <property type="entry name" value="HLH, helix-loop-helix DNA-binding domain"/>
    <property type="match status" value="1"/>
</dbReference>
<dbReference type="SMART" id="SM00353">
    <property type="entry name" value="HLH"/>
    <property type="match status" value="1"/>
</dbReference>
<dbReference type="GO" id="GO:0005634">
    <property type="term" value="C:nucleus"/>
    <property type="evidence" value="ECO:0007669"/>
    <property type="project" value="UniProtKB-SubCell"/>
</dbReference>
<dbReference type="EMBL" id="JAQQAF010000009">
    <property type="protein sequence ID" value="KAJ8457980.1"/>
    <property type="molecule type" value="Genomic_DNA"/>
</dbReference>
<dbReference type="GO" id="GO:0003700">
    <property type="term" value="F:DNA-binding transcription factor activity"/>
    <property type="evidence" value="ECO:0007669"/>
    <property type="project" value="TreeGrafter"/>
</dbReference>
<keyword evidence="4" id="KW-0804">Transcription</keyword>
<dbReference type="Gene3D" id="4.10.280.10">
    <property type="entry name" value="Helix-loop-helix DNA-binding domain"/>
    <property type="match status" value="1"/>
</dbReference>
<dbReference type="Proteomes" id="UP001222027">
    <property type="component" value="Unassembled WGS sequence"/>
</dbReference>
<evidence type="ECO:0000256" key="2">
    <source>
        <dbReference type="ARBA" id="ARBA00005510"/>
    </source>
</evidence>
<dbReference type="CDD" id="cd18919">
    <property type="entry name" value="bHLH_AtBPE_like"/>
    <property type="match status" value="1"/>
</dbReference>
<comment type="subcellular location">
    <subcellularLocation>
        <location evidence="1">Nucleus</location>
    </subcellularLocation>
</comment>
<dbReference type="Pfam" id="PF00010">
    <property type="entry name" value="HLH"/>
    <property type="match status" value="1"/>
</dbReference>
<evidence type="ECO:0000256" key="3">
    <source>
        <dbReference type="ARBA" id="ARBA00023015"/>
    </source>
</evidence>
<dbReference type="InterPro" id="IPR036638">
    <property type="entry name" value="HLH_DNA-bd_sf"/>
</dbReference>
<keyword evidence="3" id="KW-0805">Transcription regulation</keyword>
<dbReference type="PANTHER" id="PTHR12565:SF367">
    <property type="entry name" value="TRANSCRIPTION FACTOR BHLH75"/>
    <property type="match status" value="1"/>
</dbReference>
<keyword evidence="5" id="KW-0539">Nucleus</keyword>
<evidence type="ECO:0000256" key="5">
    <source>
        <dbReference type="ARBA" id="ARBA00023242"/>
    </source>
</evidence>
<evidence type="ECO:0000259" key="7">
    <source>
        <dbReference type="PROSITE" id="PS50888"/>
    </source>
</evidence>